<dbReference type="AlphaFoldDB" id="A0A8J9YJ88"/>
<accession>A0A8J9YJ88</accession>
<proteinExistence type="predicted"/>
<dbReference type="Proteomes" id="UP000838878">
    <property type="component" value="Chromosome 8"/>
</dbReference>
<evidence type="ECO:0000313" key="2">
    <source>
        <dbReference type="Proteomes" id="UP000838878"/>
    </source>
</evidence>
<dbReference type="EMBL" id="OV170228">
    <property type="protein sequence ID" value="CAH0729851.1"/>
    <property type="molecule type" value="Genomic_DNA"/>
</dbReference>
<keyword evidence="2" id="KW-1185">Reference proteome</keyword>
<reference evidence="1" key="1">
    <citation type="submission" date="2021-12" db="EMBL/GenBank/DDBJ databases">
        <authorList>
            <person name="Martin H S."/>
        </authorList>
    </citation>
    <scope>NUCLEOTIDE SEQUENCE</scope>
</reference>
<evidence type="ECO:0000313" key="1">
    <source>
        <dbReference type="EMBL" id="CAH0729851.1"/>
    </source>
</evidence>
<name>A0A8J9YJ88_9NEOP</name>
<sequence>MAYWVSYRSPAYLRAIGSATEPGNVDTQEVSRVAADRYASSSRHIPLHARAQVSGLEVCRFRCARSLTRVHCRRTFPAVADPNATSSTTFLNRGPITSVWLRRRAHDRAKVQRPPRRVTGYLRRAASALVSSRPLAATRPNTIFTSTQDQDFIVHTKC</sequence>
<feature type="non-terminal residue" evidence="1">
    <location>
        <position position="158"/>
    </location>
</feature>
<organism evidence="1 2">
    <name type="scientific">Brenthis ino</name>
    <name type="common">lesser marbled fritillary</name>
    <dbReference type="NCBI Taxonomy" id="405034"/>
    <lineage>
        <taxon>Eukaryota</taxon>
        <taxon>Metazoa</taxon>
        <taxon>Ecdysozoa</taxon>
        <taxon>Arthropoda</taxon>
        <taxon>Hexapoda</taxon>
        <taxon>Insecta</taxon>
        <taxon>Pterygota</taxon>
        <taxon>Neoptera</taxon>
        <taxon>Endopterygota</taxon>
        <taxon>Lepidoptera</taxon>
        <taxon>Glossata</taxon>
        <taxon>Ditrysia</taxon>
        <taxon>Papilionoidea</taxon>
        <taxon>Nymphalidae</taxon>
        <taxon>Heliconiinae</taxon>
        <taxon>Argynnini</taxon>
        <taxon>Brenthis</taxon>
    </lineage>
</organism>
<protein>
    <submittedName>
        <fullName evidence="1">Uncharacterized protein</fullName>
    </submittedName>
</protein>
<dbReference type="OrthoDB" id="7489044at2759"/>
<gene>
    <name evidence="1" type="ORF">BINO364_LOCUS14902</name>
</gene>